<evidence type="ECO:0000313" key="2">
    <source>
        <dbReference type="Proteomes" id="UP001470230"/>
    </source>
</evidence>
<reference evidence="1 2" key="1">
    <citation type="submission" date="2024-04" db="EMBL/GenBank/DDBJ databases">
        <title>Tritrichomonas musculus Genome.</title>
        <authorList>
            <person name="Alves-Ferreira E."/>
            <person name="Grigg M."/>
            <person name="Lorenzi H."/>
            <person name="Galac M."/>
        </authorList>
    </citation>
    <scope>NUCLEOTIDE SEQUENCE [LARGE SCALE GENOMIC DNA]</scope>
    <source>
        <strain evidence="1 2">EAF2021</strain>
    </source>
</reference>
<dbReference type="EMBL" id="JAPFFF010000001">
    <property type="protein sequence ID" value="KAK8898093.1"/>
    <property type="molecule type" value="Genomic_DNA"/>
</dbReference>
<protein>
    <submittedName>
        <fullName evidence="1">Uncharacterized protein</fullName>
    </submittedName>
</protein>
<name>A0ABR2L430_9EUKA</name>
<sequence>MTITPAKGTETTTAVAVEAEQLIIKNTGTTCTVPENSWAKLMYYLNCVDSVINLDIPSKITNYDKYMDLTFDDKNYILMLAEVMSPSLFEENHVFIYDAVITPGKSNQFYDISYTKVAAAATKEFLVAGMRVATLKVMAYEYQWKKKYYDDPMLEFSERLNDIHYGKAEKYRKNEKSTTCLLI</sequence>
<keyword evidence="2" id="KW-1185">Reference proteome</keyword>
<proteinExistence type="predicted"/>
<accession>A0ABR2L430</accession>
<evidence type="ECO:0000313" key="1">
    <source>
        <dbReference type="EMBL" id="KAK8898093.1"/>
    </source>
</evidence>
<comment type="caution">
    <text evidence="1">The sequence shown here is derived from an EMBL/GenBank/DDBJ whole genome shotgun (WGS) entry which is preliminary data.</text>
</comment>
<organism evidence="1 2">
    <name type="scientific">Tritrichomonas musculus</name>
    <dbReference type="NCBI Taxonomy" id="1915356"/>
    <lineage>
        <taxon>Eukaryota</taxon>
        <taxon>Metamonada</taxon>
        <taxon>Parabasalia</taxon>
        <taxon>Tritrichomonadida</taxon>
        <taxon>Tritrichomonadidae</taxon>
        <taxon>Tritrichomonas</taxon>
    </lineage>
</organism>
<gene>
    <name evidence="1" type="ORF">M9Y10_000361</name>
</gene>
<dbReference type="Proteomes" id="UP001470230">
    <property type="component" value="Unassembled WGS sequence"/>
</dbReference>